<dbReference type="PROSITE" id="PS50048">
    <property type="entry name" value="ZN2_CY6_FUNGAL_2"/>
    <property type="match status" value="1"/>
</dbReference>
<dbReference type="InterPro" id="IPR036864">
    <property type="entry name" value="Zn2-C6_fun-type_DNA-bd_sf"/>
</dbReference>
<proteinExistence type="predicted"/>
<dbReference type="Pfam" id="PF00172">
    <property type="entry name" value="Zn_clus"/>
    <property type="match status" value="1"/>
</dbReference>
<dbReference type="OrthoDB" id="3477330at2759"/>
<dbReference type="SUPFAM" id="SSF57701">
    <property type="entry name" value="Zn2/Cys6 DNA-binding domain"/>
    <property type="match status" value="1"/>
</dbReference>
<dbReference type="GO" id="GO:0000981">
    <property type="term" value="F:DNA-binding transcription factor activity, RNA polymerase II-specific"/>
    <property type="evidence" value="ECO:0007669"/>
    <property type="project" value="InterPro"/>
</dbReference>
<dbReference type="PANTHER" id="PTHR31069">
    <property type="entry name" value="OLEATE-ACTIVATED TRANSCRIPTION FACTOR 1-RELATED"/>
    <property type="match status" value="1"/>
</dbReference>
<accession>A0A135UXH4</accession>
<evidence type="ECO:0000256" key="4">
    <source>
        <dbReference type="ARBA" id="ARBA00023242"/>
    </source>
</evidence>
<keyword evidence="2" id="KW-0238">DNA-binding</keyword>
<keyword evidence="8" id="KW-1185">Reference proteome</keyword>
<dbReference type="SMART" id="SM00066">
    <property type="entry name" value="GAL4"/>
    <property type="match status" value="1"/>
</dbReference>
<evidence type="ECO:0000259" key="6">
    <source>
        <dbReference type="PROSITE" id="PS50048"/>
    </source>
</evidence>
<name>A0A135UXH4_9PEZI</name>
<dbReference type="PROSITE" id="PS00463">
    <property type="entry name" value="ZN2_CY6_FUNGAL_1"/>
    <property type="match status" value="1"/>
</dbReference>
<dbReference type="AlphaFoldDB" id="A0A135UXH4"/>
<dbReference type="Proteomes" id="UP000070121">
    <property type="component" value="Unassembled WGS sequence"/>
</dbReference>
<dbReference type="InterPro" id="IPR050675">
    <property type="entry name" value="OAF3"/>
</dbReference>
<dbReference type="CDD" id="cd00067">
    <property type="entry name" value="GAL4"/>
    <property type="match status" value="1"/>
</dbReference>
<keyword evidence="1" id="KW-0805">Transcription regulation</keyword>
<feature type="region of interest" description="Disordered" evidence="5">
    <location>
        <begin position="1"/>
        <end position="26"/>
    </location>
</feature>
<dbReference type="EMBL" id="JFFI01000914">
    <property type="protein sequence ID" value="KXH65062.1"/>
    <property type="molecule type" value="Genomic_DNA"/>
</dbReference>
<dbReference type="PANTHER" id="PTHR31069:SF32">
    <property type="entry name" value="ARGININE METABOLISM REGULATION PROTEIN II"/>
    <property type="match status" value="1"/>
</dbReference>
<evidence type="ECO:0000313" key="7">
    <source>
        <dbReference type="EMBL" id="KXH65062.1"/>
    </source>
</evidence>
<gene>
    <name evidence="7" type="ORF">CSAL01_03958</name>
</gene>
<comment type="caution">
    <text evidence="7">The sequence shown here is derived from an EMBL/GenBank/DDBJ whole genome shotgun (WGS) entry which is preliminary data.</text>
</comment>
<organism evidence="7 8">
    <name type="scientific">Colletotrichum salicis</name>
    <dbReference type="NCBI Taxonomy" id="1209931"/>
    <lineage>
        <taxon>Eukaryota</taxon>
        <taxon>Fungi</taxon>
        <taxon>Dikarya</taxon>
        <taxon>Ascomycota</taxon>
        <taxon>Pezizomycotina</taxon>
        <taxon>Sordariomycetes</taxon>
        <taxon>Hypocreomycetidae</taxon>
        <taxon>Glomerellales</taxon>
        <taxon>Glomerellaceae</taxon>
        <taxon>Colletotrichum</taxon>
        <taxon>Colletotrichum acutatum species complex</taxon>
    </lineage>
</organism>
<evidence type="ECO:0000313" key="8">
    <source>
        <dbReference type="Proteomes" id="UP000070121"/>
    </source>
</evidence>
<feature type="compositionally biased region" description="Polar residues" evidence="5">
    <location>
        <begin position="8"/>
        <end position="26"/>
    </location>
</feature>
<dbReference type="Gene3D" id="4.10.240.10">
    <property type="entry name" value="Zn(2)-C6 fungal-type DNA-binding domain"/>
    <property type="match status" value="1"/>
</dbReference>
<keyword evidence="4" id="KW-0539">Nucleus</keyword>
<feature type="domain" description="Zn(2)-C6 fungal-type" evidence="6">
    <location>
        <begin position="35"/>
        <end position="63"/>
    </location>
</feature>
<keyword evidence="3" id="KW-0804">Transcription</keyword>
<feature type="region of interest" description="Disordered" evidence="5">
    <location>
        <begin position="74"/>
        <end position="94"/>
    </location>
</feature>
<evidence type="ECO:0000256" key="3">
    <source>
        <dbReference type="ARBA" id="ARBA00023163"/>
    </source>
</evidence>
<dbReference type="GO" id="GO:0003677">
    <property type="term" value="F:DNA binding"/>
    <property type="evidence" value="ECO:0007669"/>
    <property type="project" value="UniProtKB-KW"/>
</dbReference>
<evidence type="ECO:0000256" key="5">
    <source>
        <dbReference type="SAM" id="MobiDB-lite"/>
    </source>
</evidence>
<sequence length="213" mass="23674">MPCYPSQPHVQRLTTPQTNRGKTVSSSRRQKAFTGCWTCRERHVKCDEERPACRCCVAGKFACQGYGTRLTWLSPTGQGKPNGRRRPRTKVSPLSQNLTQFPSQEISPAANVQQIGPFPASRSRESRLGAEYLRQAGGSPATMEQLSRDVRSYGLVTEIPQERYAIQCEPFGASNQWGTLLMGSPTRPLEALSTRARERELISATGRRTSLTS</sequence>
<dbReference type="GO" id="GO:0008270">
    <property type="term" value="F:zinc ion binding"/>
    <property type="evidence" value="ECO:0007669"/>
    <property type="project" value="InterPro"/>
</dbReference>
<reference evidence="7 8" key="1">
    <citation type="submission" date="2014-02" db="EMBL/GenBank/DDBJ databases">
        <title>The genome sequence of Colletotrichum salicis CBS 607.94.</title>
        <authorList>
            <person name="Baroncelli R."/>
            <person name="Thon M.R."/>
        </authorList>
    </citation>
    <scope>NUCLEOTIDE SEQUENCE [LARGE SCALE GENOMIC DNA]</scope>
    <source>
        <strain evidence="7 8">CBS 607.94</strain>
    </source>
</reference>
<evidence type="ECO:0000256" key="1">
    <source>
        <dbReference type="ARBA" id="ARBA00023015"/>
    </source>
</evidence>
<evidence type="ECO:0000256" key="2">
    <source>
        <dbReference type="ARBA" id="ARBA00023125"/>
    </source>
</evidence>
<dbReference type="InterPro" id="IPR001138">
    <property type="entry name" value="Zn2Cys6_DnaBD"/>
</dbReference>
<protein>
    <recommendedName>
        <fullName evidence="6">Zn(2)-C6 fungal-type domain-containing protein</fullName>
    </recommendedName>
</protein>
<dbReference type="STRING" id="1209931.A0A135UXH4"/>